<organism evidence="1 2">
    <name type="scientific">Desulfomicrobium apsheronum</name>
    <dbReference type="NCBI Taxonomy" id="52560"/>
    <lineage>
        <taxon>Bacteria</taxon>
        <taxon>Pseudomonadati</taxon>
        <taxon>Thermodesulfobacteriota</taxon>
        <taxon>Desulfovibrionia</taxon>
        <taxon>Desulfovibrionales</taxon>
        <taxon>Desulfomicrobiaceae</taxon>
        <taxon>Desulfomicrobium</taxon>
    </lineage>
</organism>
<gene>
    <name evidence="1" type="ORF">SAMN04488082_104119</name>
</gene>
<protein>
    <submittedName>
        <fullName evidence="1">O-methyltransferase</fullName>
    </submittedName>
</protein>
<name>A0A1I3SCW6_9BACT</name>
<dbReference type="PANTHER" id="PTHR40036">
    <property type="entry name" value="MACROCIN O-METHYLTRANSFERASE"/>
    <property type="match status" value="1"/>
</dbReference>
<evidence type="ECO:0000313" key="2">
    <source>
        <dbReference type="Proteomes" id="UP000198635"/>
    </source>
</evidence>
<dbReference type="InterPro" id="IPR029063">
    <property type="entry name" value="SAM-dependent_MTases_sf"/>
</dbReference>
<dbReference type="STRING" id="52560.SAMN04488082_104119"/>
<keyword evidence="2" id="KW-1185">Reference proteome</keyword>
<dbReference type="AlphaFoldDB" id="A0A1I3SCW6"/>
<dbReference type="GO" id="GO:0008168">
    <property type="term" value="F:methyltransferase activity"/>
    <property type="evidence" value="ECO:0007669"/>
    <property type="project" value="UniProtKB-KW"/>
</dbReference>
<dbReference type="InterPro" id="IPR008884">
    <property type="entry name" value="TylF_MeTrfase"/>
</dbReference>
<accession>A0A1I3SCW6</accession>
<dbReference type="InterPro" id="IPR036291">
    <property type="entry name" value="NAD(P)-bd_dom_sf"/>
</dbReference>
<dbReference type="Pfam" id="PF05711">
    <property type="entry name" value="TylF"/>
    <property type="match status" value="1"/>
</dbReference>
<dbReference type="EMBL" id="FORX01000004">
    <property type="protein sequence ID" value="SFJ56664.1"/>
    <property type="molecule type" value="Genomic_DNA"/>
</dbReference>
<reference evidence="2" key="1">
    <citation type="submission" date="2016-10" db="EMBL/GenBank/DDBJ databases">
        <authorList>
            <person name="Varghese N."/>
            <person name="Submissions S."/>
        </authorList>
    </citation>
    <scope>NUCLEOTIDE SEQUENCE [LARGE SCALE GENOMIC DNA]</scope>
    <source>
        <strain evidence="2">DSM 5918</strain>
    </source>
</reference>
<dbReference type="Gene3D" id="3.40.50.150">
    <property type="entry name" value="Vaccinia Virus protein VP39"/>
    <property type="match status" value="1"/>
</dbReference>
<keyword evidence="1" id="KW-0489">Methyltransferase</keyword>
<sequence>MALPQTEVRHILEKKGGMDMKDVIIWGTGQGGRMIASLLHADITVRAYCDSDEKKWGGMVDAIPVVPPEAVPGLAPDAVFISMLNKDACAEVRARLKAMNVTARVVTAPELRQTFDLRLAALKMIAVEVRERGVPGAVAELGVYRGAFAVELNRLFPERDLYLFDTFSGFDPRDVAVEGDGKFSRAAVGDFADTSVEAVRERLPFSDRAVFRVGYFPETTRGLDEEFAVVSLDADLYKPILDGLHYFYPRMSHGGYIIIHDYNNARFNGVRQAVREFCEEQGVFVVPLSDLHGTGIIVRP</sequence>
<evidence type="ECO:0000313" key="1">
    <source>
        <dbReference type="EMBL" id="SFJ56664.1"/>
    </source>
</evidence>
<dbReference type="SUPFAM" id="SSF51735">
    <property type="entry name" value="NAD(P)-binding Rossmann-fold domains"/>
    <property type="match status" value="1"/>
</dbReference>
<keyword evidence="1" id="KW-0808">Transferase</keyword>
<dbReference type="PANTHER" id="PTHR40036:SF1">
    <property type="entry name" value="MACROCIN O-METHYLTRANSFERASE"/>
    <property type="match status" value="1"/>
</dbReference>
<dbReference type="Proteomes" id="UP000198635">
    <property type="component" value="Unassembled WGS sequence"/>
</dbReference>
<dbReference type="SUPFAM" id="SSF53335">
    <property type="entry name" value="S-adenosyl-L-methionine-dependent methyltransferases"/>
    <property type="match status" value="1"/>
</dbReference>
<dbReference type="RefSeq" id="WP_218143740.1">
    <property type="nucleotide sequence ID" value="NZ_FORX01000004.1"/>
</dbReference>
<dbReference type="GO" id="GO:0032259">
    <property type="term" value="P:methylation"/>
    <property type="evidence" value="ECO:0007669"/>
    <property type="project" value="UniProtKB-KW"/>
</dbReference>
<proteinExistence type="predicted"/>